<dbReference type="AlphaFoldDB" id="A0A2P6QY76"/>
<organism evidence="3 4">
    <name type="scientific">Rosa chinensis</name>
    <name type="common">China rose</name>
    <dbReference type="NCBI Taxonomy" id="74649"/>
    <lineage>
        <taxon>Eukaryota</taxon>
        <taxon>Viridiplantae</taxon>
        <taxon>Streptophyta</taxon>
        <taxon>Embryophyta</taxon>
        <taxon>Tracheophyta</taxon>
        <taxon>Spermatophyta</taxon>
        <taxon>Magnoliopsida</taxon>
        <taxon>eudicotyledons</taxon>
        <taxon>Gunneridae</taxon>
        <taxon>Pentapetalae</taxon>
        <taxon>rosids</taxon>
        <taxon>fabids</taxon>
        <taxon>Rosales</taxon>
        <taxon>Rosaceae</taxon>
        <taxon>Rosoideae</taxon>
        <taxon>Rosoideae incertae sedis</taxon>
        <taxon>Rosa</taxon>
    </lineage>
</organism>
<proteinExistence type="predicted"/>
<keyword evidence="1" id="KW-0175">Coiled coil</keyword>
<dbReference type="Gramene" id="PRQ39121">
    <property type="protein sequence ID" value="PRQ39121"/>
    <property type="gene ID" value="RchiOBHm_Chr4g0421571"/>
</dbReference>
<name>A0A2P6QY76_ROSCH</name>
<comment type="caution">
    <text evidence="3">The sequence shown here is derived from an EMBL/GenBank/DDBJ whole genome shotgun (WGS) entry which is preliminary data.</text>
</comment>
<gene>
    <name evidence="3" type="ORF">RchiOBHm_Chr4g0421571</name>
</gene>
<dbReference type="Proteomes" id="UP000238479">
    <property type="component" value="Chromosome 4"/>
</dbReference>
<feature type="region of interest" description="Disordered" evidence="2">
    <location>
        <begin position="21"/>
        <end position="66"/>
    </location>
</feature>
<accession>A0A2P6QY76</accession>
<reference evidence="3 4" key="1">
    <citation type="journal article" date="2018" name="Nat. Genet.">
        <title>The Rosa genome provides new insights in the design of modern roses.</title>
        <authorList>
            <person name="Bendahmane M."/>
        </authorList>
    </citation>
    <scope>NUCLEOTIDE SEQUENCE [LARGE SCALE GENOMIC DNA]</scope>
    <source>
        <strain evidence="4">cv. Old Blush</strain>
    </source>
</reference>
<feature type="coiled-coil region" evidence="1">
    <location>
        <begin position="189"/>
        <end position="244"/>
    </location>
</feature>
<sequence>MAPIRKTKGVNKRFPYINKVASNKYGDNANKNKQKERSDSEQNCIDNAGTPRKPQKLARGKLRNDTSKGLEQHILDISQSRSIASDGCLSLLKSRRTDEDSSFDASLTLADPSLRMPEATAEMESSALVEEENFNIAKKSKLKRNPSVTMVEDTALKTSQLGKLKEGVQQSDTGIQKRKQKSPVKVVTVLTLESQIRDLQAQLATTRARFAHEEAQQEQSLAALEVLSQNLAQAREAAQQAEHAAVQAGFHLDDHLLRLSYVARRL</sequence>
<dbReference type="EMBL" id="PDCK01000042">
    <property type="protein sequence ID" value="PRQ39121.1"/>
    <property type="molecule type" value="Genomic_DNA"/>
</dbReference>
<evidence type="ECO:0000256" key="2">
    <source>
        <dbReference type="SAM" id="MobiDB-lite"/>
    </source>
</evidence>
<evidence type="ECO:0000313" key="3">
    <source>
        <dbReference type="EMBL" id="PRQ39121.1"/>
    </source>
</evidence>
<evidence type="ECO:0000313" key="4">
    <source>
        <dbReference type="Proteomes" id="UP000238479"/>
    </source>
</evidence>
<protein>
    <submittedName>
        <fullName evidence="3">Uncharacterized protein</fullName>
    </submittedName>
</protein>
<evidence type="ECO:0000256" key="1">
    <source>
        <dbReference type="SAM" id="Coils"/>
    </source>
</evidence>
<keyword evidence="4" id="KW-1185">Reference proteome</keyword>